<feature type="signal peptide" evidence="1">
    <location>
        <begin position="1"/>
        <end position="19"/>
    </location>
</feature>
<dbReference type="AlphaFoldDB" id="A0AAW0YTY0"/>
<organism evidence="2 3">
    <name type="scientific">Kwoniella newhampshirensis</name>
    <dbReference type="NCBI Taxonomy" id="1651941"/>
    <lineage>
        <taxon>Eukaryota</taxon>
        <taxon>Fungi</taxon>
        <taxon>Dikarya</taxon>
        <taxon>Basidiomycota</taxon>
        <taxon>Agaricomycotina</taxon>
        <taxon>Tremellomycetes</taxon>
        <taxon>Tremellales</taxon>
        <taxon>Cryptococcaceae</taxon>
        <taxon>Kwoniella</taxon>
    </lineage>
</organism>
<name>A0AAW0YTY0_9TREE</name>
<dbReference type="Proteomes" id="UP001388673">
    <property type="component" value="Unassembled WGS sequence"/>
</dbReference>
<evidence type="ECO:0000313" key="2">
    <source>
        <dbReference type="EMBL" id="KAK8845393.1"/>
    </source>
</evidence>
<keyword evidence="1" id="KW-0732">Signal</keyword>
<dbReference type="EMBL" id="JBCAWK010000012">
    <property type="protein sequence ID" value="KAK8845393.1"/>
    <property type="molecule type" value="Genomic_DNA"/>
</dbReference>
<keyword evidence="3" id="KW-1185">Reference proteome</keyword>
<dbReference type="KEGG" id="kne:92183364"/>
<dbReference type="RefSeq" id="XP_066800201.1">
    <property type="nucleotide sequence ID" value="XM_066949193.1"/>
</dbReference>
<dbReference type="GeneID" id="92183364"/>
<comment type="caution">
    <text evidence="2">The sequence shown here is derived from an EMBL/GenBank/DDBJ whole genome shotgun (WGS) entry which is preliminary data.</text>
</comment>
<accession>A0AAW0YTY0</accession>
<gene>
    <name evidence="2" type="ORF">IAR55_006106</name>
</gene>
<sequence length="84" mass="9396">MVDLAGIIVFLIYTSPISLIQMNDQAMPHGALTTTIRVLHRQVHMMTADPSQSAQMANLRLEGPNLQSSLDFDLERRVESEKTT</sequence>
<evidence type="ECO:0000313" key="3">
    <source>
        <dbReference type="Proteomes" id="UP001388673"/>
    </source>
</evidence>
<evidence type="ECO:0000256" key="1">
    <source>
        <dbReference type="SAM" id="SignalP"/>
    </source>
</evidence>
<protein>
    <submittedName>
        <fullName evidence="2">Uncharacterized protein</fullName>
    </submittedName>
</protein>
<reference evidence="2 3" key="1">
    <citation type="journal article" date="2024" name="bioRxiv">
        <title>Comparative genomics of Cryptococcus and Kwoniella reveals pathogenesis evolution and contrasting karyotype dynamics via intercentromeric recombination or chromosome fusion.</title>
        <authorList>
            <person name="Coelho M.A."/>
            <person name="David-Palma M."/>
            <person name="Shea T."/>
            <person name="Bowers K."/>
            <person name="McGinley-Smith S."/>
            <person name="Mohammad A.W."/>
            <person name="Gnirke A."/>
            <person name="Yurkov A.M."/>
            <person name="Nowrousian M."/>
            <person name="Sun S."/>
            <person name="Cuomo C.A."/>
            <person name="Heitman J."/>
        </authorList>
    </citation>
    <scope>NUCLEOTIDE SEQUENCE [LARGE SCALE GENOMIC DNA]</scope>
    <source>
        <strain evidence="2 3">CBS 13917</strain>
    </source>
</reference>
<proteinExistence type="predicted"/>
<feature type="chain" id="PRO_5044024685" evidence="1">
    <location>
        <begin position="20"/>
        <end position="84"/>
    </location>
</feature>